<feature type="domain" description="ABC transporter" evidence="6">
    <location>
        <begin position="6"/>
        <end position="240"/>
    </location>
</feature>
<dbReference type="Proteomes" id="UP001060336">
    <property type="component" value="Chromosome"/>
</dbReference>
<reference evidence="7" key="1">
    <citation type="submission" date="2022-08" db="EMBL/GenBank/DDBJ databases">
        <title>Nisaea acidiphila sp. nov., isolated from a marine algal debris and emended description of the genus Nisaea Urios et al. 2008.</title>
        <authorList>
            <person name="Kwon K."/>
        </authorList>
    </citation>
    <scope>NUCLEOTIDE SEQUENCE</scope>
    <source>
        <strain evidence="7">MEBiC11861</strain>
    </source>
</reference>
<keyword evidence="5" id="KW-0406">Ion transport</keyword>
<dbReference type="InterPro" id="IPR050153">
    <property type="entry name" value="Metal_Ion_Import_ABC"/>
</dbReference>
<dbReference type="PANTHER" id="PTHR42734">
    <property type="entry name" value="METAL TRANSPORT SYSTEM ATP-BINDING PROTEIN TM_0124-RELATED"/>
    <property type="match status" value="1"/>
</dbReference>
<dbReference type="Gene3D" id="3.40.50.300">
    <property type="entry name" value="P-loop containing nucleotide triphosphate hydrolases"/>
    <property type="match status" value="1"/>
</dbReference>
<dbReference type="InterPro" id="IPR003439">
    <property type="entry name" value="ABC_transporter-like_ATP-bd"/>
</dbReference>
<organism evidence="7 8">
    <name type="scientific">Nisaea acidiphila</name>
    <dbReference type="NCBI Taxonomy" id="1862145"/>
    <lineage>
        <taxon>Bacteria</taxon>
        <taxon>Pseudomonadati</taxon>
        <taxon>Pseudomonadota</taxon>
        <taxon>Alphaproteobacteria</taxon>
        <taxon>Rhodospirillales</taxon>
        <taxon>Thalassobaculaceae</taxon>
        <taxon>Nisaea</taxon>
    </lineage>
</organism>
<accession>A0A9J7AUF3</accession>
<evidence type="ECO:0000256" key="3">
    <source>
        <dbReference type="ARBA" id="ARBA00022840"/>
    </source>
</evidence>
<dbReference type="Pfam" id="PF00005">
    <property type="entry name" value="ABC_tran"/>
    <property type="match status" value="1"/>
</dbReference>
<name>A0A9J7AUF3_9PROT</name>
<proteinExistence type="predicted"/>
<gene>
    <name evidence="7" type="ORF">NUH88_16650</name>
</gene>
<protein>
    <submittedName>
        <fullName evidence="7">ABC transporter ATP-binding protein</fullName>
    </submittedName>
</protein>
<dbReference type="GO" id="GO:0016887">
    <property type="term" value="F:ATP hydrolysis activity"/>
    <property type="evidence" value="ECO:0007669"/>
    <property type="project" value="InterPro"/>
</dbReference>
<evidence type="ECO:0000259" key="6">
    <source>
        <dbReference type="PROSITE" id="PS50893"/>
    </source>
</evidence>
<dbReference type="SMART" id="SM00382">
    <property type="entry name" value="AAA"/>
    <property type="match status" value="1"/>
</dbReference>
<dbReference type="InterPro" id="IPR027417">
    <property type="entry name" value="P-loop_NTPase"/>
</dbReference>
<dbReference type="GO" id="GO:0005524">
    <property type="term" value="F:ATP binding"/>
    <property type="evidence" value="ECO:0007669"/>
    <property type="project" value="UniProtKB-KW"/>
</dbReference>
<dbReference type="PROSITE" id="PS00211">
    <property type="entry name" value="ABC_TRANSPORTER_1"/>
    <property type="match status" value="1"/>
</dbReference>
<keyword evidence="2" id="KW-0547">Nucleotide-binding</keyword>
<keyword evidence="4" id="KW-0864">Zinc transport</keyword>
<dbReference type="InterPro" id="IPR017871">
    <property type="entry name" value="ABC_transporter-like_CS"/>
</dbReference>
<dbReference type="AlphaFoldDB" id="A0A9J7AUF3"/>
<sequence length="268" mass="28856">MSGAVLRIENLGCSYGKDTVLDGITLPVMRGGSMVAVLGPNGAGKSTLLKTIAGLLRHSGSVKVGDREVTGLGQAEKLRTIGYSPQTAPQASALLAYEYAWSALRAALPELGNAEQERRIQTAFERLGLTDQLFKPVGALSGGQRQRLGFSQVLAREPLLYLLDEPTSALDLKWEIEALGLMRDRADRGGALCLVALHDLNLAMRFCDRFVLLKNGKLLAEGPVVGGLTPEMIRAAYGVEARIETCSRGRPIILADDVTDQETTPRRD</sequence>
<dbReference type="InterPro" id="IPR003593">
    <property type="entry name" value="AAA+_ATPase"/>
</dbReference>
<keyword evidence="8" id="KW-1185">Reference proteome</keyword>
<keyword evidence="4" id="KW-0862">Zinc</keyword>
<keyword evidence="3 7" id="KW-0067">ATP-binding</keyword>
<dbReference type="GO" id="GO:0006829">
    <property type="term" value="P:zinc ion transport"/>
    <property type="evidence" value="ECO:0007669"/>
    <property type="project" value="UniProtKB-KW"/>
</dbReference>
<evidence type="ECO:0000256" key="2">
    <source>
        <dbReference type="ARBA" id="ARBA00022741"/>
    </source>
</evidence>
<dbReference type="PANTHER" id="PTHR42734:SF20">
    <property type="entry name" value="ABC-TYPE IRON(III)-SIDEROPHORE TRANSPORT SYSTEM, ATPASE COMPONENT"/>
    <property type="match status" value="1"/>
</dbReference>
<dbReference type="KEGG" id="naci:NUH88_16650"/>
<dbReference type="RefSeq" id="WP_257767522.1">
    <property type="nucleotide sequence ID" value="NZ_CP102480.1"/>
</dbReference>
<dbReference type="SUPFAM" id="SSF52540">
    <property type="entry name" value="P-loop containing nucleoside triphosphate hydrolases"/>
    <property type="match status" value="1"/>
</dbReference>
<evidence type="ECO:0000313" key="8">
    <source>
        <dbReference type="Proteomes" id="UP001060336"/>
    </source>
</evidence>
<evidence type="ECO:0000256" key="5">
    <source>
        <dbReference type="ARBA" id="ARBA00023065"/>
    </source>
</evidence>
<evidence type="ECO:0000256" key="4">
    <source>
        <dbReference type="ARBA" id="ARBA00022906"/>
    </source>
</evidence>
<evidence type="ECO:0000256" key="1">
    <source>
        <dbReference type="ARBA" id="ARBA00022448"/>
    </source>
</evidence>
<dbReference type="PROSITE" id="PS50893">
    <property type="entry name" value="ABC_TRANSPORTER_2"/>
    <property type="match status" value="1"/>
</dbReference>
<evidence type="ECO:0000313" key="7">
    <source>
        <dbReference type="EMBL" id="UUX49021.1"/>
    </source>
</evidence>
<dbReference type="CDD" id="cd03214">
    <property type="entry name" value="ABC_Iron-Siderophores_B12_Hemin"/>
    <property type="match status" value="1"/>
</dbReference>
<dbReference type="EMBL" id="CP102480">
    <property type="protein sequence ID" value="UUX49021.1"/>
    <property type="molecule type" value="Genomic_DNA"/>
</dbReference>
<keyword evidence="1" id="KW-0813">Transport</keyword>